<comment type="caution">
    <text evidence="1">The sequence shown here is derived from an EMBL/GenBank/DDBJ whole genome shotgun (WGS) entry which is preliminary data.</text>
</comment>
<evidence type="ECO:0000313" key="1">
    <source>
        <dbReference type="EMBL" id="KAJ1168204.1"/>
    </source>
</evidence>
<dbReference type="Proteomes" id="UP001066276">
    <property type="component" value="Chromosome 4_1"/>
</dbReference>
<sequence length="150" mass="16566">MARGPLFAHLAVGTRVRGGISLRVQPSKLYCEVNKDALCPRKDKFVIYRNISGLFMDGFPASSRTTGASFQCPCGRETSGACFPDRLIFVILVDQFPTSLHLLLGAKMRGDVWSELRIRSPHSPVSRLPRSLDRGLDAGIRNASRAETVY</sequence>
<organism evidence="1 2">
    <name type="scientific">Pleurodeles waltl</name>
    <name type="common">Iberian ribbed newt</name>
    <dbReference type="NCBI Taxonomy" id="8319"/>
    <lineage>
        <taxon>Eukaryota</taxon>
        <taxon>Metazoa</taxon>
        <taxon>Chordata</taxon>
        <taxon>Craniata</taxon>
        <taxon>Vertebrata</taxon>
        <taxon>Euteleostomi</taxon>
        <taxon>Amphibia</taxon>
        <taxon>Batrachia</taxon>
        <taxon>Caudata</taxon>
        <taxon>Salamandroidea</taxon>
        <taxon>Salamandridae</taxon>
        <taxon>Pleurodelinae</taxon>
        <taxon>Pleurodeles</taxon>
    </lineage>
</organism>
<name>A0AAV7SW76_PLEWA</name>
<reference evidence="1" key="1">
    <citation type="journal article" date="2022" name="bioRxiv">
        <title>Sequencing and chromosome-scale assembly of the giantPleurodeles waltlgenome.</title>
        <authorList>
            <person name="Brown T."/>
            <person name="Elewa A."/>
            <person name="Iarovenko S."/>
            <person name="Subramanian E."/>
            <person name="Araus A.J."/>
            <person name="Petzold A."/>
            <person name="Susuki M."/>
            <person name="Suzuki K.-i.T."/>
            <person name="Hayashi T."/>
            <person name="Toyoda A."/>
            <person name="Oliveira C."/>
            <person name="Osipova E."/>
            <person name="Leigh N.D."/>
            <person name="Simon A."/>
            <person name="Yun M.H."/>
        </authorList>
    </citation>
    <scope>NUCLEOTIDE SEQUENCE</scope>
    <source>
        <strain evidence="1">20211129_DDA</strain>
        <tissue evidence="1">Liver</tissue>
    </source>
</reference>
<gene>
    <name evidence="1" type="ORF">NDU88_000153</name>
</gene>
<dbReference type="AlphaFoldDB" id="A0AAV7SW76"/>
<dbReference type="EMBL" id="JANPWB010000007">
    <property type="protein sequence ID" value="KAJ1168204.1"/>
    <property type="molecule type" value="Genomic_DNA"/>
</dbReference>
<protein>
    <submittedName>
        <fullName evidence="1">Uncharacterized protein</fullName>
    </submittedName>
</protein>
<proteinExistence type="predicted"/>
<keyword evidence="2" id="KW-1185">Reference proteome</keyword>
<evidence type="ECO:0000313" key="2">
    <source>
        <dbReference type="Proteomes" id="UP001066276"/>
    </source>
</evidence>
<accession>A0AAV7SW76</accession>